<name>A0ACC2WTC2_9TREE</name>
<accession>A0ACC2WTC2</accession>
<dbReference type="Proteomes" id="UP001230649">
    <property type="component" value="Unassembled WGS sequence"/>
</dbReference>
<sequence length="433" mass="46917">MLTSIIHRLISTSTSIQILFALPLSLDWLGPPSFLLLSLLLITYHFAYATIKLLTKNTPVASLTGLLDLAQPLVPAGCALVTCHLYLHPSDGVAETHHLLGMDSTRLLGVYLPAVYAKVLRLVSPVFSVLEGFATLLVAQCAGRFTKAYIEDGVADDKEEFEWRRLFALVFAAVVYCAGAGWLIAAHPLSPPYTNTHLPPILLGAALTTVFFLTMIGFSRRRATVVETALVFLYVIYSAWISGKEELLEPRSFGHGWLTTGWGKAKSLPDELSIGSAPSPYMNFLTSYLHLPSSLSNVVGFFLTIFVKVCGLQSEWLGGFGVLPVMTSSSGAMGGKVAGQGLDMVGLATNILQHAADTMWKVAGSLPPTMLVSLCFRILVLSAAARIIPMIRRASAGWDAGAEDRELVEGGDFWDGKRLGEEPPVDQHIHYAR</sequence>
<dbReference type="EMBL" id="JASBWS010000009">
    <property type="protein sequence ID" value="KAJ9114435.1"/>
    <property type="molecule type" value="Genomic_DNA"/>
</dbReference>
<keyword evidence="2" id="KW-1185">Reference proteome</keyword>
<comment type="caution">
    <text evidence="1">The sequence shown here is derived from an EMBL/GenBank/DDBJ whole genome shotgun (WGS) entry which is preliminary data.</text>
</comment>
<gene>
    <name evidence="1" type="ORF">QFC20_001578</name>
</gene>
<reference evidence="1" key="1">
    <citation type="submission" date="2023-04" db="EMBL/GenBank/DDBJ databases">
        <title>Draft Genome sequencing of Naganishia species isolated from polar environments using Oxford Nanopore Technology.</title>
        <authorList>
            <person name="Leo P."/>
            <person name="Venkateswaran K."/>
        </authorList>
    </citation>
    <scope>NUCLEOTIDE SEQUENCE</scope>
    <source>
        <strain evidence="1">MNA-CCFEE 5262</strain>
    </source>
</reference>
<evidence type="ECO:0000313" key="2">
    <source>
        <dbReference type="Proteomes" id="UP001230649"/>
    </source>
</evidence>
<organism evidence="1 2">
    <name type="scientific">Naganishia adeliensis</name>
    <dbReference type="NCBI Taxonomy" id="92952"/>
    <lineage>
        <taxon>Eukaryota</taxon>
        <taxon>Fungi</taxon>
        <taxon>Dikarya</taxon>
        <taxon>Basidiomycota</taxon>
        <taxon>Agaricomycotina</taxon>
        <taxon>Tremellomycetes</taxon>
        <taxon>Filobasidiales</taxon>
        <taxon>Filobasidiaceae</taxon>
        <taxon>Naganishia</taxon>
    </lineage>
</organism>
<protein>
    <submittedName>
        <fullName evidence="1">Uncharacterized protein</fullName>
    </submittedName>
</protein>
<evidence type="ECO:0000313" key="1">
    <source>
        <dbReference type="EMBL" id="KAJ9114435.1"/>
    </source>
</evidence>
<proteinExistence type="predicted"/>